<reference evidence="2" key="1">
    <citation type="journal article" date="2022" name="Mol. Ecol. Resour.">
        <title>The genomes of chicory, endive, great burdock and yacon provide insights into Asteraceae palaeo-polyploidization history and plant inulin production.</title>
        <authorList>
            <person name="Fan W."/>
            <person name="Wang S."/>
            <person name="Wang H."/>
            <person name="Wang A."/>
            <person name="Jiang F."/>
            <person name="Liu H."/>
            <person name="Zhao H."/>
            <person name="Xu D."/>
            <person name="Zhang Y."/>
        </authorList>
    </citation>
    <scope>NUCLEOTIDE SEQUENCE [LARGE SCALE GENOMIC DNA]</scope>
    <source>
        <strain evidence="2">cv. Punajuju</strain>
    </source>
</reference>
<name>A0ACB9FB61_CICIN</name>
<sequence>MDKASVLEDASNYIKELQGRVKELEGSSGTGRKNVQESVISINRSRLTTSDDEYPSSDGSGDPCKISPEIEVLMSGSSVLIRIQCQRKSSSVMKALTQVRNLGLSIISCSSMPFCMSTLLINIVAQIEDEFRITSTELVKHLQLAIEL</sequence>
<dbReference type="Proteomes" id="UP001055811">
    <property type="component" value="Linkage Group LG03"/>
</dbReference>
<proteinExistence type="predicted"/>
<accession>A0ACB9FB61</accession>
<comment type="caution">
    <text evidence="1">The sequence shown here is derived from an EMBL/GenBank/DDBJ whole genome shotgun (WGS) entry which is preliminary data.</text>
</comment>
<evidence type="ECO:0000313" key="2">
    <source>
        <dbReference type="Proteomes" id="UP001055811"/>
    </source>
</evidence>
<evidence type="ECO:0000313" key="1">
    <source>
        <dbReference type="EMBL" id="KAI3768216.1"/>
    </source>
</evidence>
<reference evidence="1 2" key="2">
    <citation type="journal article" date="2022" name="Mol. Ecol. Resour.">
        <title>The genomes of chicory, endive, great burdock and yacon provide insights into Asteraceae paleo-polyploidization history and plant inulin production.</title>
        <authorList>
            <person name="Fan W."/>
            <person name="Wang S."/>
            <person name="Wang H."/>
            <person name="Wang A."/>
            <person name="Jiang F."/>
            <person name="Liu H."/>
            <person name="Zhao H."/>
            <person name="Xu D."/>
            <person name="Zhang Y."/>
        </authorList>
    </citation>
    <scope>NUCLEOTIDE SEQUENCE [LARGE SCALE GENOMIC DNA]</scope>
    <source>
        <strain evidence="2">cv. Punajuju</strain>
        <tissue evidence="1">Leaves</tissue>
    </source>
</reference>
<gene>
    <name evidence="1" type="ORF">L2E82_18712</name>
</gene>
<organism evidence="1 2">
    <name type="scientific">Cichorium intybus</name>
    <name type="common">Chicory</name>
    <dbReference type="NCBI Taxonomy" id="13427"/>
    <lineage>
        <taxon>Eukaryota</taxon>
        <taxon>Viridiplantae</taxon>
        <taxon>Streptophyta</taxon>
        <taxon>Embryophyta</taxon>
        <taxon>Tracheophyta</taxon>
        <taxon>Spermatophyta</taxon>
        <taxon>Magnoliopsida</taxon>
        <taxon>eudicotyledons</taxon>
        <taxon>Gunneridae</taxon>
        <taxon>Pentapetalae</taxon>
        <taxon>asterids</taxon>
        <taxon>campanulids</taxon>
        <taxon>Asterales</taxon>
        <taxon>Asteraceae</taxon>
        <taxon>Cichorioideae</taxon>
        <taxon>Cichorieae</taxon>
        <taxon>Cichoriinae</taxon>
        <taxon>Cichorium</taxon>
    </lineage>
</organism>
<protein>
    <submittedName>
        <fullName evidence="1">Uncharacterized protein</fullName>
    </submittedName>
</protein>
<keyword evidence="2" id="KW-1185">Reference proteome</keyword>
<dbReference type="EMBL" id="CM042011">
    <property type="protein sequence ID" value="KAI3768216.1"/>
    <property type="molecule type" value="Genomic_DNA"/>
</dbReference>